<keyword evidence="1" id="KW-0547">Nucleotide-binding</keyword>
<evidence type="ECO:0000313" key="4">
    <source>
        <dbReference type="EMBL" id="PRZ42166.1"/>
    </source>
</evidence>
<accession>A0A2T1A0N6</accession>
<dbReference type="InterPro" id="IPR027417">
    <property type="entry name" value="P-loop_NTPase"/>
</dbReference>
<dbReference type="Pfam" id="PF13538">
    <property type="entry name" value="UvrD_C_2"/>
    <property type="match status" value="1"/>
</dbReference>
<dbReference type="GO" id="GO:0005524">
    <property type="term" value="F:ATP binding"/>
    <property type="evidence" value="ECO:0007669"/>
    <property type="project" value="UniProtKB-KW"/>
</dbReference>
<reference evidence="4 5" key="1">
    <citation type="submission" date="2018-03" db="EMBL/GenBank/DDBJ databases">
        <title>Genomic Encyclopedia of Archaeal and Bacterial Type Strains, Phase II (KMG-II): from individual species to whole genera.</title>
        <authorList>
            <person name="Goeker M."/>
        </authorList>
    </citation>
    <scope>NUCLEOTIDE SEQUENCE [LARGE SCALE GENOMIC DNA]</scope>
    <source>
        <strain evidence="4 5">DSM 100065</strain>
    </source>
</reference>
<dbReference type="SMART" id="SM00382">
    <property type="entry name" value="AAA"/>
    <property type="match status" value="1"/>
</dbReference>
<sequence>MAAKPAPPRWPSDADPVFIAFCEAGLWSGLGKSALTHVPTAGITRPGLITKEALLRIPRVAASRAERLISAWIAATPEYDLAQVIVPAGISAYAVPGLIDALGDAAATVLEDDPWRIVGVRGIDVGQADAVARAMFGGFERDDPRRARALVGEALREDNNNGHTITPLEDVRDSLRTWGIPDADTACQASIDQGLVVHRQFDGYDALSLRVLADDEKSIARDIARLTKSSRKWGTAASLKKVSKGLDSAQSRAVELARTEGVSILTGGPGTGKSRTVGTVVELAEKHSQHIVLAAPTGRAAKRLAELTGMEAMTIHRLLGAQGKEGGFLRGRDEPIEADVVVIDEASMVDVRLAAALLAACEDGTHLMIVGDEAQLPSIGPGRVLADLIDSDAVPVTYLETLYRQAAGGQIAKLAAAVRKGDLPPVEMDESKEVVIVATNGSGQAAHRTVQLVTDSIPRALGIETSEIQVVTPVHRGAAGTKELNYALKQKLNPGPGAVSGFDVGDRVIATANYLDASPTGYANGEVGVITRLSDKGVTVQFASGTADVAGKALRDLVHGWAITVHRAQGSEWQAVVVVAPPEAGRLMSRSLIYTAFTRAQKHLSIVRTPGPALAYAVRERALRPRRTTLAERLRELMPACS</sequence>
<dbReference type="Gene3D" id="3.40.50.300">
    <property type="entry name" value="P-loop containing nucleotide triphosphate hydrolases"/>
    <property type="match status" value="2"/>
</dbReference>
<keyword evidence="5" id="KW-1185">Reference proteome</keyword>
<dbReference type="GO" id="GO:0017116">
    <property type="term" value="F:single-stranded DNA helicase activity"/>
    <property type="evidence" value="ECO:0007669"/>
    <property type="project" value="TreeGrafter"/>
</dbReference>
<feature type="domain" description="AAA+ ATPase" evidence="3">
    <location>
        <begin position="259"/>
        <end position="475"/>
    </location>
</feature>
<organism evidence="4 5">
    <name type="scientific">Antricoccus suffuscus</name>
    <dbReference type="NCBI Taxonomy" id="1629062"/>
    <lineage>
        <taxon>Bacteria</taxon>
        <taxon>Bacillati</taxon>
        <taxon>Actinomycetota</taxon>
        <taxon>Actinomycetes</taxon>
        <taxon>Geodermatophilales</taxon>
        <taxon>Antricoccaceae</taxon>
        <taxon>Antricoccus</taxon>
    </lineage>
</organism>
<dbReference type="AlphaFoldDB" id="A0A2T1A0N6"/>
<name>A0A2T1A0N6_9ACTN</name>
<evidence type="ECO:0000256" key="2">
    <source>
        <dbReference type="ARBA" id="ARBA00022840"/>
    </source>
</evidence>
<dbReference type="Pfam" id="PF14490">
    <property type="entry name" value="HHH_RecD2"/>
    <property type="match status" value="1"/>
</dbReference>
<dbReference type="PANTHER" id="PTHR43788:SF6">
    <property type="entry name" value="DNA HELICASE B"/>
    <property type="match status" value="1"/>
</dbReference>
<dbReference type="InterPro" id="IPR050534">
    <property type="entry name" value="Coronavir_polyprotein_1ab"/>
</dbReference>
<gene>
    <name evidence="4" type="ORF">CLV47_10636</name>
</gene>
<keyword evidence="2" id="KW-0067">ATP-binding</keyword>
<dbReference type="GO" id="GO:0009338">
    <property type="term" value="C:exodeoxyribonuclease V complex"/>
    <property type="evidence" value="ECO:0007669"/>
    <property type="project" value="TreeGrafter"/>
</dbReference>
<dbReference type="CDD" id="cd18809">
    <property type="entry name" value="SF1_C_RecD"/>
    <property type="match status" value="1"/>
</dbReference>
<dbReference type="CDD" id="cd17933">
    <property type="entry name" value="DEXSc_RecD-like"/>
    <property type="match status" value="1"/>
</dbReference>
<proteinExistence type="predicted"/>
<dbReference type="RefSeq" id="WP_106348676.1">
    <property type="nucleotide sequence ID" value="NZ_PVUE01000006.1"/>
</dbReference>
<dbReference type="InterPro" id="IPR029493">
    <property type="entry name" value="RecD2-like_HHH"/>
</dbReference>
<dbReference type="Gene3D" id="1.10.10.2220">
    <property type="match status" value="1"/>
</dbReference>
<evidence type="ECO:0000259" key="3">
    <source>
        <dbReference type="SMART" id="SM00382"/>
    </source>
</evidence>
<dbReference type="GO" id="GO:0006310">
    <property type="term" value="P:DNA recombination"/>
    <property type="evidence" value="ECO:0007669"/>
    <property type="project" value="TreeGrafter"/>
</dbReference>
<dbReference type="EMBL" id="PVUE01000006">
    <property type="protein sequence ID" value="PRZ42166.1"/>
    <property type="molecule type" value="Genomic_DNA"/>
</dbReference>
<dbReference type="SUPFAM" id="SSF52540">
    <property type="entry name" value="P-loop containing nucleoside triphosphate hydrolases"/>
    <property type="match status" value="1"/>
</dbReference>
<protein>
    <submittedName>
        <fullName evidence="4">Exodeoxyribonuclease V alpha subunit</fullName>
    </submittedName>
</protein>
<comment type="caution">
    <text evidence="4">The sequence shown here is derived from an EMBL/GenBank/DDBJ whole genome shotgun (WGS) entry which is preliminary data.</text>
</comment>
<dbReference type="InterPro" id="IPR003593">
    <property type="entry name" value="AAA+_ATPase"/>
</dbReference>
<dbReference type="Proteomes" id="UP000237752">
    <property type="component" value="Unassembled WGS sequence"/>
</dbReference>
<dbReference type="PANTHER" id="PTHR43788">
    <property type="entry name" value="DNA2/NAM7 HELICASE FAMILY MEMBER"/>
    <property type="match status" value="1"/>
</dbReference>
<dbReference type="Gene3D" id="2.30.30.940">
    <property type="match status" value="1"/>
</dbReference>
<evidence type="ECO:0000256" key="1">
    <source>
        <dbReference type="ARBA" id="ARBA00022741"/>
    </source>
</evidence>
<dbReference type="InterPro" id="IPR027785">
    <property type="entry name" value="UvrD-like_helicase_C"/>
</dbReference>
<dbReference type="Pfam" id="PF13604">
    <property type="entry name" value="AAA_30"/>
    <property type="match status" value="1"/>
</dbReference>
<dbReference type="OrthoDB" id="9763659at2"/>
<evidence type="ECO:0000313" key="5">
    <source>
        <dbReference type="Proteomes" id="UP000237752"/>
    </source>
</evidence>